<evidence type="ECO:0000313" key="1">
    <source>
        <dbReference type="EMBL" id="KAK9498943.1"/>
    </source>
</evidence>
<organism evidence="1 2">
    <name type="scientific">Rhynocoris fuscipes</name>
    <dbReference type="NCBI Taxonomy" id="488301"/>
    <lineage>
        <taxon>Eukaryota</taxon>
        <taxon>Metazoa</taxon>
        <taxon>Ecdysozoa</taxon>
        <taxon>Arthropoda</taxon>
        <taxon>Hexapoda</taxon>
        <taxon>Insecta</taxon>
        <taxon>Pterygota</taxon>
        <taxon>Neoptera</taxon>
        <taxon>Paraneoptera</taxon>
        <taxon>Hemiptera</taxon>
        <taxon>Heteroptera</taxon>
        <taxon>Panheteroptera</taxon>
        <taxon>Cimicomorpha</taxon>
        <taxon>Reduviidae</taxon>
        <taxon>Harpactorinae</taxon>
        <taxon>Harpactorini</taxon>
        <taxon>Rhynocoris</taxon>
    </lineage>
</organism>
<evidence type="ECO:0000313" key="2">
    <source>
        <dbReference type="Proteomes" id="UP001461498"/>
    </source>
</evidence>
<dbReference type="Proteomes" id="UP001461498">
    <property type="component" value="Unassembled WGS sequence"/>
</dbReference>
<name>A0AAW1CJ24_9HEMI</name>
<comment type="caution">
    <text evidence="1">The sequence shown here is derived from an EMBL/GenBank/DDBJ whole genome shotgun (WGS) entry which is preliminary data.</text>
</comment>
<sequence>MLKKIARLRCDAIHQLVYHHQEVIYLLAKRAYKILLIILVLLKISQLGVSANQRY</sequence>
<accession>A0AAW1CJ24</accession>
<dbReference type="AlphaFoldDB" id="A0AAW1CJ24"/>
<protein>
    <submittedName>
        <fullName evidence="1">Uncharacterized protein</fullName>
    </submittedName>
</protein>
<dbReference type="EMBL" id="JAPXFL010000012">
    <property type="protein sequence ID" value="KAK9498943.1"/>
    <property type="molecule type" value="Genomic_DNA"/>
</dbReference>
<gene>
    <name evidence="1" type="ORF">O3M35_003477</name>
</gene>
<proteinExistence type="predicted"/>
<reference evidence="1 2" key="1">
    <citation type="submission" date="2022-12" db="EMBL/GenBank/DDBJ databases">
        <title>Chromosome-level genome assembly of true bugs.</title>
        <authorList>
            <person name="Ma L."/>
            <person name="Li H."/>
        </authorList>
    </citation>
    <scope>NUCLEOTIDE SEQUENCE [LARGE SCALE GENOMIC DNA]</scope>
    <source>
        <strain evidence="1">Lab_2022b</strain>
    </source>
</reference>
<keyword evidence="2" id="KW-1185">Reference proteome</keyword>